<name>A0AC34QTJ3_9BILA</name>
<sequence>MISLHCLDGKISPNAKAEIYEDDALEDEAIGYFKVIPRAEDETRGYVLARLISDAMNSNDFIIDAYVELYWKFTDICGDGKVRRRGNLLQQEFYFKKSDIV</sequence>
<dbReference type="WBParaSite" id="JU765_v2.g19168.t1">
    <property type="protein sequence ID" value="JU765_v2.g19168.t1"/>
    <property type="gene ID" value="JU765_v2.g19168"/>
</dbReference>
<organism evidence="1 2">
    <name type="scientific">Panagrolaimus sp. JU765</name>
    <dbReference type="NCBI Taxonomy" id="591449"/>
    <lineage>
        <taxon>Eukaryota</taxon>
        <taxon>Metazoa</taxon>
        <taxon>Ecdysozoa</taxon>
        <taxon>Nematoda</taxon>
        <taxon>Chromadorea</taxon>
        <taxon>Rhabditida</taxon>
        <taxon>Tylenchina</taxon>
        <taxon>Panagrolaimomorpha</taxon>
        <taxon>Panagrolaimoidea</taxon>
        <taxon>Panagrolaimidae</taxon>
        <taxon>Panagrolaimus</taxon>
    </lineage>
</organism>
<accession>A0AC34QTJ3</accession>
<reference evidence="2" key="1">
    <citation type="submission" date="2022-11" db="UniProtKB">
        <authorList>
            <consortium name="WormBaseParasite"/>
        </authorList>
    </citation>
    <scope>IDENTIFICATION</scope>
</reference>
<evidence type="ECO:0000313" key="1">
    <source>
        <dbReference type="Proteomes" id="UP000887576"/>
    </source>
</evidence>
<proteinExistence type="predicted"/>
<evidence type="ECO:0000313" key="2">
    <source>
        <dbReference type="WBParaSite" id="JU765_v2.g19168.t1"/>
    </source>
</evidence>
<dbReference type="Proteomes" id="UP000887576">
    <property type="component" value="Unplaced"/>
</dbReference>
<protein>
    <submittedName>
        <fullName evidence="2">Uncharacterized protein</fullName>
    </submittedName>
</protein>